<evidence type="ECO:0000313" key="1">
    <source>
        <dbReference type="EMBL" id="RNA25317.1"/>
    </source>
</evidence>
<proteinExistence type="predicted"/>
<accession>A0A3M7RPP2</accession>
<protein>
    <submittedName>
        <fullName evidence="1">Uncharacterized protein</fullName>
    </submittedName>
</protein>
<sequence length="63" mass="7549">MILKKKSSFFYKHVLMVFQNKITTCVKSKQIHNTQIESAKAKNNCETEFNFCNENFFVFDYKN</sequence>
<evidence type="ECO:0000313" key="2">
    <source>
        <dbReference type="Proteomes" id="UP000276133"/>
    </source>
</evidence>
<comment type="caution">
    <text evidence="1">The sequence shown here is derived from an EMBL/GenBank/DDBJ whole genome shotgun (WGS) entry which is preliminary data.</text>
</comment>
<dbReference type="AlphaFoldDB" id="A0A3M7RPP2"/>
<gene>
    <name evidence="1" type="ORF">BpHYR1_014307</name>
</gene>
<reference evidence="1 2" key="1">
    <citation type="journal article" date="2018" name="Sci. Rep.">
        <title>Genomic signatures of local adaptation to the degree of environmental predictability in rotifers.</title>
        <authorList>
            <person name="Franch-Gras L."/>
            <person name="Hahn C."/>
            <person name="Garcia-Roger E.M."/>
            <person name="Carmona M.J."/>
            <person name="Serra M."/>
            <person name="Gomez A."/>
        </authorList>
    </citation>
    <scope>NUCLEOTIDE SEQUENCE [LARGE SCALE GENOMIC DNA]</scope>
    <source>
        <strain evidence="1">HYR1</strain>
    </source>
</reference>
<dbReference type="Proteomes" id="UP000276133">
    <property type="component" value="Unassembled WGS sequence"/>
</dbReference>
<keyword evidence="2" id="KW-1185">Reference proteome</keyword>
<organism evidence="1 2">
    <name type="scientific">Brachionus plicatilis</name>
    <name type="common">Marine rotifer</name>
    <name type="synonym">Brachionus muelleri</name>
    <dbReference type="NCBI Taxonomy" id="10195"/>
    <lineage>
        <taxon>Eukaryota</taxon>
        <taxon>Metazoa</taxon>
        <taxon>Spiralia</taxon>
        <taxon>Gnathifera</taxon>
        <taxon>Rotifera</taxon>
        <taxon>Eurotatoria</taxon>
        <taxon>Monogononta</taxon>
        <taxon>Pseudotrocha</taxon>
        <taxon>Ploima</taxon>
        <taxon>Brachionidae</taxon>
        <taxon>Brachionus</taxon>
    </lineage>
</organism>
<name>A0A3M7RPP2_BRAPC</name>
<dbReference type="EMBL" id="REGN01002940">
    <property type="protein sequence ID" value="RNA25317.1"/>
    <property type="molecule type" value="Genomic_DNA"/>
</dbReference>